<evidence type="ECO:0000313" key="1">
    <source>
        <dbReference type="EMBL" id="KAJ6370870.1"/>
    </source>
</evidence>
<proteinExistence type="predicted"/>
<dbReference type="Proteomes" id="UP001141253">
    <property type="component" value="Chromosome 17"/>
</dbReference>
<accession>A0ABQ9B187</accession>
<organism evidence="1 2">
    <name type="scientific">Salix suchowensis</name>
    <dbReference type="NCBI Taxonomy" id="1278906"/>
    <lineage>
        <taxon>Eukaryota</taxon>
        <taxon>Viridiplantae</taxon>
        <taxon>Streptophyta</taxon>
        <taxon>Embryophyta</taxon>
        <taxon>Tracheophyta</taxon>
        <taxon>Spermatophyta</taxon>
        <taxon>Magnoliopsida</taxon>
        <taxon>eudicotyledons</taxon>
        <taxon>Gunneridae</taxon>
        <taxon>Pentapetalae</taxon>
        <taxon>rosids</taxon>
        <taxon>fabids</taxon>
        <taxon>Malpighiales</taxon>
        <taxon>Salicaceae</taxon>
        <taxon>Saliceae</taxon>
        <taxon>Salix</taxon>
    </lineage>
</organism>
<reference evidence="1" key="2">
    <citation type="journal article" date="2023" name="Int. J. Mol. Sci.">
        <title>De Novo Assembly and Annotation of 11 Diverse Shrub Willow (Salix) Genomes Reveals Novel Gene Organization in Sex-Linked Regions.</title>
        <authorList>
            <person name="Hyden B."/>
            <person name="Feng K."/>
            <person name="Yates T.B."/>
            <person name="Jawdy S."/>
            <person name="Cereghino C."/>
            <person name="Smart L.B."/>
            <person name="Muchero W."/>
        </authorList>
    </citation>
    <scope>NUCLEOTIDE SEQUENCE</scope>
    <source>
        <tissue evidence="1">Shoot tip</tissue>
    </source>
</reference>
<dbReference type="EMBL" id="JAPFFI010000013">
    <property type="protein sequence ID" value="KAJ6370870.1"/>
    <property type="molecule type" value="Genomic_DNA"/>
</dbReference>
<reference evidence="1" key="1">
    <citation type="submission" date="2022-10" db="EMBL/GenBank/DDBJ databases">
        <authorList>
            <person name="Hyden B.L."/>
            <person name="Feng K."/>
            <person name="Yates T."/>
            <person name="Jawdy S."/>
            <person name="Smart L.B."/>
            <person name="Muchero W."/>
        </authorList>
    </citation>
    <scope>NUCLEOTIDE SEQUENCE</scope>
    <source>
        <tissue evidence="1">Shoot tip</tissue>
    </source>
</reference>
<protein>
    <submittedName>
        <fullName evidence="1">Uncharacterized protein</fullName>
    </submittedName>
</protein>
<gene>
    <name evidence="1" type="ORF">OIU77_001391</name>
</gene>
<comment type="caution">
    <text evidence="1">The sequence shown here is derived from an EMBL/GenBank/DDBJ whole genome shotgun (WGS) entry which is preliminary data.</text>
</comment>
<keyword evidence="2" id="KW-1185">Reference proteome</keyword>
<name>A0ABQ9B187_9ROSI</name>
<evidence type="ECO:0000313" key="2">
    <source>
        <dbReference type="Proteomes" id="UP001141253"/>
    </source>
</evidence>
<sequence length="102" mass="11646">MAQLNGSKVISIRSEQELNDIGDWSNELDHLTLLQRRKLLLSEKPNTTFNVDVIVKKEYEDSKEVSVSGSFANVREGSKVTVNQCFAEWHWWARPGSVGRLQ</sequence>